<organism evidence="9 10">
    <name type="scientific">Rhodopseudomonas palustris</name>
    <dbReference type="NCBI Taxonomy" id="1076"/>
    <lineage>
        <taxon>Bacteria</taxon>
        <taxon>Pseudomonadati</taxon>
        <taxon>Pseudomonadota</taxon>
        <taxon>Alphaproteobacteria</taxon>
        <taxon>Hyphomicrobiales</taxon>
        <taxon>Nitrobacteraceae</taxon>
        <taxon>Rhodopseudomonas</taxon>
    </lineage>
</organism>
<evidence type="ECO:0000256" key="8">
    <source>
        <dbReference type="RuleBase" id="RU363041"/>
    </source>
</evidence>
<keyword evidence="7 8" id="KW-0472">Membrane</keyword>
<dbReference type="InterPro" id="IPR002781">
    <property type="entry name" value="TM_pro_TauE-like"/>
</dbReference>
<dbReference type="AlphaFoldDB" id="A0A323ULY7"/>
<keyword evidence="6 8" id="KW-1133">Transmembrane helix</keyword>
<reference evidence="9 10" key="1">
    <citation type="submission" date="2018-06" db="EMBL/GenBank/DDBJ databases">
        <title>Draft Whole-Genome Sequence of the purple photosynthetic bacterium Rhodospeudomonas palustris XCP.</title>
        <authorList>
            <person name="Rayyan A."/>
            <person name="Meyer T.E."/>
            <person name="Kyndt J.A."/>
        </authorList>
    </citation>
    <scope>NUCLEOTIDE SEQUENCE [LARGE SCALE GENOMIC DNA]</scope>
    <source>
        <strain evidence="9 10">XCP</strain>
    </source>
</reference>
<evidence type="ECO:0000256" key="6">
    <source>
        <dbReference type="ARBA" id="ARBA00022989"/>
    </source>
</evidence>
<dbReference type="InterPro" id="IPR052017">
    <property type="entry name" value="TSUP"/>
</dbReference>
<comment type="subcellular location">
    <subcellularLocation>
        <location evidence="1 8">Cell membrane</location>
        <topology evidence="1 8">Multi-pass membrane protein</topology>
    </subcellularLocation>
</comment>
<dbReference type="Pfam" id="PF01925">
    <property type="entry name" value="TauE"/>
    <property type="match status" value="1"/>
</dbReference>
<feature type="transmembrane region" description="Helical" evidence="8">
    <location>
        <begin position="25"/>
        <end position="50"/>
    </location>
</feature>
<comment type="caution">
    <text evidence="9">The sequence shown here is derived from an EMBL/GenBank/DDBJ whole genome shotgun (WGS) entry which is preliminary data.</text>
</comment>
<evidence type="ECO:0000256" key="2">
    <source>
        <dbReference type="ARBA" id="ARBA00009142"/>
    </source>
</evidence>
<dbReference type="EMBL" id="QKQS01000006">
    <property type="protein sequence ID" value="PZA13391.1"/>
    <property type="molecule type" value="Genomic_DNA"/>
</dbReference>
<name>A0A323ULY7_RHOPL</name>
<proteinExistence type="inferred from homology"/>
<dbReference type="RefSeq" id="WP_110784562.1">
    <property type="nucleotide sequence ID" value="NZ_QKQS01000006.1"/>
</dbReference>
<keyword evidence="5 8" id="KW-0812">Transmembrane</keyword>
<dbReference type="Proteomes" id="UP000248134">
    <property type="component" value="Unassembled WGS sequence"/>
</dbReference>
<feature type="transmembrane region" description="Helical" evidence="8">
    <location>
        <begin position="96"/>
        <end position="115"/>
    </location>
</feature>
<evidence type="ECO:0000256" key="1">
    <source>
        <dbReference type="ARBA" id="ARBA00004651"/>
    </source>
</evidence>
<dbReference type="OrthoDB" id="8421744at2"/>
<comment type="similarity">
    <text evidence="2 8">Belongs to the 4-toluene sulfonate uptake permease (TSUP) (TC 2.A.102) family.</text>
</comment>
<dbReference type="PANTHER" id="PTHR30269:SF37">
    <property type="entry name" value="MEMBRANE TRANSPORTER PROTEIN"/>
    <property type="match status" value="1"/>
</dbReference>
<keyword evidence="4 8" id="KW-1003">Cell membrane</keyword>
<keyword evidence="3" id="KW-0813">Transport</keyword>
<protein>
    <recommendedName>
        <fullName evidence="8">Probable membrane transporter protein</fullName>
    </recommendedName>
</protein>
<evidence type="ECO:0000313" key="10">
    <source>
        <dbReference type="Proteomes" id="UP000248134"/>
    </source>
</evidence>
<accession>A0A323ULY7</accession>
<gene>
    <name evidence="9" type="ORF">DNX69_03195</name>
</gene>
<feature type="transmembrane region" description="Helical" evidence="8">
    <location>
        <begin position="71"/>
        <end position="90"/>
    </location>
</feature>
<evidence type="ECO:0000256" key="7">
    <source>
        <dbReference type="ARBA" id="ARBA00023136"/>
    </source>
</evidence>
<evidence type="ECO:0000256" key="5">
    <source>
        <dbReference type="ARBA" id="ARBA00022692"/>
    </source>
</evidence>
<feature type="transmembrane region" description="Helical" evidence="8">
    <location>
        <begin position="196"/>
        <end position="215"/>
    </location>
</feature>
<evidence type="ECO:0000313" key="9">
    <source>
        <dbReference type="EMBL" id="PZA13391.1"/>
    </source>
</evidence>
<evidence type="ECO:0000256" key="4">
    <source>
        <dbReference type="ARBA" id="ARBA00022475"/>
    </source>
</evidence>
<evidence type="ECO:0000256" key="3">
    <source>
        <dbReference type="ARBA" id="ARBA00022448"/>
    </source>
</evidence>
<dbReference type="GO" id="GO:0005886">
    <property type="term" value="C:plasma membrane"/>
    <property type="evidence" value="ECO:0007669"/>
    <property type="project" value="UniProtKB-SubCell"/>
</dbReference>
<dbReference type="PANTHER" id="PTHR30269">
    <property type="entry name" value="TRANSMEMBRANE PROTEIN YFCA"/>
    <property type="match status" value="1"/>
</dbReference>
<sequence>MELTALMVLIAGALCGGFVSGLSGFGMALVSLGFWLYVFPPTLSVPLVLLCSMASQASTMRMVWQHIDFKLVTPFLIGGLAGVIPGSMLVAYADPWGFKLFVGLFLLIFPPALYFTPPMALTFGGRWMDGVIGWIGGVMGGFAGLSGPPPILWASIRGWDKHQRRGVFQAFNSTVLVAALILQAVHGLVTWQVVHAALFALPAILIGAWLGARTYHALSDRSFRNVVLALLFLSGASLVWSSLAALR</sequence>
<feature type="transmembrane region" description="Helical" evidence="8">
    <location>
        <begin position="227"/>
        <end position="246"/>
    </location>
</feature>
<feature type="transmembrane region" description="Helical" evidence="8">
    <location>
        <begin position="127"/>
        <end position="147"/>
    </location>
</feature>
<feature type="transmembrane region" description="Helical" evidence="8">
    <location>
        <begin position="167"/>
        <end position="189"/>
    </location>
</feature>